<keyword evidence="2" id="KW-1185">Reference proteome</keyword>
<sequence>MSVVPPSTALEWHEFLRAYSAEFRDSTFMRRMAGQTDSATRTSAS</sequence>
<evidence type="ECO:0000313" key="1">
    <source>
        <dbReference type="EMBL" id="MQY28796.1"/>
    </source>
</evidence>
<dbReference type="EMBL" id="WEGI01000009">
    <property type="protein sequence ID" value="MQY28796.1"/>
    <property type="molecule type" value="Genomic_DNA"/>
</dbReference>
<accession>A0A7K0DSU0</accession>
<dbReference type="RefSeq" id="WP_194290928.1">
    <property type="nucleotide sequence ID" value="NZ_WEGI01000009.1"/>
</dbReference>
<comment type="caution">
    <text evidence="1">The sequence shown here is derived from an EMBL/GenBank/DDBJ whole genome shotgun (WGS) entry which is preliminary data.</text>
</comment>
<organism evidence="1 2">
    <name type="scientific">Nocardia aurantia</name>
    <dbReference type="NCBI Taxonomy" id="2585199"/>
    <lineage>
        <taxon>Bacteria</taxon>
        <taxon>Bacillati</taxon>
        <taxon>Actinomycetota</taxon>
        <taxon>Actinomycetes</taxon>
        <taxon>Mycobacteriales</taxon>
        <taxon>Nocardiaceae</taxon>
        <taxon>Nocardia</taxon>
    </lineage>
</organism>
<gene>
    <name evidence="1" type="ORF">NRB56_43800</name>
</gene>
<dbReference type="AlphaFoldDB" id="A0A7K0DSU0"/>
<reference evidence="1 2" key="1">
    <citation type="submission" date="2019-10" db="EMBL/GenBank/DDBJ databases">
        <title>Nocardia macrotermitis sp. nov. and Nocardia aurantia sp. nov., isolated from the gut of fungus growing-termite Macrotermes natalensis.</title>
        <authorList>
            <person name="Benndorf R."/>
            <person name="Schwitalla J."/>
            <person name="Martin K."/>
            <person name="De Beer W."/>
            <person name="Kaster A.-K."/>
            <person name="Vollmers J."/>
            <person name="Poulsen M."/>
            <person name="Beemelmanns C."/>
        </authorList>
    </citation>
    <scope>NUCLEOTIDE SEQUENCE [LARGE SCALE GENOMIC DNA]</scope>
    <source>
        <strain evidence="1 2">RB56</strain>
    </source>
</reference>
<proteinExistence type="predicted"/>
<protein>
    <submittedName>
        <fullName evidence="1">Uncharacterized protein</fullName>
    </submittedName>
</protein>
<dbReference type="Proteomes" id="UP000431401">
    <property type="component" value="Unassembled WGS sequence"/>
</dbReference>
<evidence type="ECO:0000313" key="2">
    <source>
        <dbReference type="Proteomes" id="UP000431401"/>
    </source>
</evidence>
<name>A0A7K0DSU0_9NOCA</name>